<reference key="2">
    <citation type="submission" date="2011-03" db="EMBL/GenBank/DDBJ databases">
        <title>Complete Genome Sequence of a beneficial plant roots-associated bacterium Pseudomonas brassicacearum.</title>
        <authorList>
            <person name="Ortet P."/>
            <person name="Barakat M."/>
            <person name="Lalaouna D."/>
            <person name="Fochesato S."/>
            <person name="Barbe V."/>
            <person name="Santaella C."/>
            <person name="Heulin T."/>
            <person name="Achouak W."/>
        </authorList>
    </citation>
    <scope>NUCLEOTIDE SEQUENCE</scope>
    <source>
        <strain>NFM421</strain>
    </source>
</reference>
<evidence type="ECO:0000313" key="1">
    <source>
        <dbReference type="EMBL" id="AEA70327.1"/>
    </source>
</evidence>
<organism evidence="1 2">
    <name type="scientific">Pseudomonas brassicacearum (strain NFM421)</name>
    <dbReference type="NCBI Taxonomy" id="994484"/>
    <lineage>
        <taxon>Bacteria</taxon>
        <taxon>Pseudomonadati</taxon>
        <taxon>Pseudomonadota</taxon>
        <taxon>Gammaproteobacteria</taxon>
        <taxon>Pseudomonadales</taxon>
        <taxon>Pseudomonadaceae</taxon>
        <taxon>Pseudomonas</taxon>
    </lineage>
</organism>
<gene>
    <name evidence="1" type="ORF">PSEBR_m1236</name>
</gene>
<evidence type="ECO:0000313" key="2">
    <source>
        <dbReference type="Proteomes" id="UP000006692"/>
    </source>
</evidence>
<dbReference type="AlphaFoldDB" id="F2KJV1"/>
<name>F2KJV1_PSEBN</name>
<sequence>MDPRRNLDSSTEAQEVLRIRDDRPCKESYRQGVVMVLEKPASAGFFSPAKNPGRSYSETLTRRCCFLVFFQDTDGPNLCSSTGYRECSGSWMIGPGMECRTGSQIGPQKTRLGGFFFVCEKVA</sequence>
<proteinExistence type="predicted"/>
<reference evidence="1 2" key="1">
    <citation type="journal article" date="2011" name="J. Bacteriol.">
        <title>Complete genome sequence of a beneficial plant root-associated bacterium, Pseudomonas brassicacearum.</title>
        <authorList>
            <person name="Ortet P."/>
            <person name="Barakat M."/>
            <person name="Lalaouna D."/>
            <person name="Fochesato S."/>
            <person name="Barbe V."/>
            <person name="Vacherie B."/>
            <person name="Santaella C."/>
            <person name="Heulin T."/>
            <person name="Achouak W."/>
        </authorList>
    </citation>
    <scope>NUCLEOTIDE SEQUENCE [LARGE SCALE GENOMIC DNA]</scope>
    <source>
        <strain evidence="1 2">NFM421</strain>
    </source>
</reference>
<dbReference type="EMBL" id="CP002585">
    <property type="protein sequence ID" value="AEA70327.1"/>
    <property type="molecule type" value="Genomic_DNA"/>
</dbReference>
<dbReference type="HOGENOM" id="CLU_2013286_0_0_6"/>
<protein>
    <submittedName>
        <fullName evidence="1">Uncharacterized protein</fullName>
    </submittedName>
</protein>
<dbReference type="KEGG" id="pba:PSEBR_m1236"/>
<accession>F2KJV1</accession>
<dbReference type="Proteomes" id="UP000006692">
    <property type="component" value="Chromosome"/>
</dbReference>